<dbReference type="EMBL" id="HBIB01009020">
    <property type="protein sequence ID" value="CAE0243455.1"/>
    <property type="molecule type" value="Transcribed_RNA"/>
</dbReference>
<keyword evidence="2" id="KW-1133">Transmembrane helix</keyword>
<accession>A0A7S3D196</accession>
<dbReference type="AlphaFoldDB" id="A0A7S3D196"/>
<keyword evidence="2" id="KW-0812">Transmembrane</keyword>
<feature type="transmembrane region" description="Helical" evidence="2">
    <location>
        <begin position="48"/>
        <end position="70"/>
    </location>
</feature>
<organism evidence="3">
    <name type="scientific">Palpitomonas bilix</name>
    <dbReference type="NCBI Taxonomy" id="652834"/>
    <lineage>
        <taxon>Eukaryota</taxon>
        <taxon>Eukaryota incertae sedis</taxon>
    </lineage>
</organism>
<feature type="compositionally biased region" description="Basic residues" evidence="1">
    <location>
        <begin position="188"/>
        <end position="201"/>
    </location>
</feature>
<feature type="region of interest" description="Disordered" evidence="1">
    <location>
        <begin position="160"/>
        <end position="227"/>
    </location>
</feature>
<feature type="compositionally biased region" description="Basic and acidic residues" evidence="1">
    <location>
        <begin position="393"/>
        <end position="408"/>
    </location>
</feature>
<sequence>MSDEGEGGVATSIWLLVLFSLFVLILDTDGLASFSPHLTLMLRRGRKWVRIVLLLLFVSTLLLPVTLYLIHVTMGGDTLQAGLLSSLALPVLVEKGAGQILSDLVQLFSTHRGELAFLQLIVNVYLYLRLNRSLSHRWEEKEFLNTLNVSLNTLTFQPAFPSTPNSSSNSGGVSESGEERKEGARNEGKRRKKNRRGGGKARGREDGWIEREGSSGGSSISLPSPLSPPRPIQALPHLIFRTVIEEELSSVIDWKGARVFLQERARATTTDMPFVCPNSDSEFDVHWWDVVMTILVNRISHHFREGFIDYAVGAEVVRKVFVFGLTFENYGEEFRKLRLILVEKDTLEDIVSNPSKYSNVVIEKKTFLPRLACIRIMAELYANEQQAMREVENRVGREGKRERERRNLSEGGGRSGGVVVELDKATVEMVKEDKEVQQQRMKGKLREVEIWRRSTSADGRS</sequence>
<evidence type="ECO:0000256" key="1">
    <source>
        <dbReference type="SAM" id="MobiDB-lite"/>
    </source>
</evidence>
<feature type="transmembrane region" description="Helical" evidence="2">
    <location>
        <begin position="12"/>
        <end position="36"/>
    </location>
</feature>
<feature type="compositionally biased region" description="Basic and acidic residues" evidence="1">
    <location>
        <begin position="202"/>
        <end position="213"/>
    </location>
</feature>
<name>A0A7S3D196_9EUKA</name>
<protein>
    <submittedName>
        <fullName evidence="3">Uncharacterized protein</fullName>
    </submittedName>
</protein>
<reference evidence="3" key="1">
    <citation type="submission" date="2021-01" db="EMBL/GenBank/DDBJ databases">
        <authorList>
            <person name="Corre E."/>
            <person name="Pelletier E."/>
            <person name="Niang G."/>
            <person name="Scheremetjew M."/>
            <person name="Finn R."/>
            <person name="Kale V."/>
            <person name="Holt S."/>
            <person name="Cochrane G."/>
            <person name="Meng A."/>
            <person name="Brown T."/>
            <person name="Cohen L."/>
        </authorList>
    </citation>
    <scope>NUCLEOTIDE SEQUENCE</scope>
    <source>
        <strain evidence="3">NIES-2562</strain>
    </source>
</reference>
<proteinExistence type="predicted"/>
<evidence type="ECO:0000313" key="3">
    <source>
        <dbReference type="EMBL" id="CAE0243455.1"/>
    </source>
</evidence>
<feature type="region of interest" description="Disordered" evidence="1">
    <location>
        <begin position="393"/>
        <end position="416"/>
    </location>
</feature>
<keyword evidence="2" id="KW-0472">Membrane</keyword>
<feature type="compositionally biased region" description="Basic and acidic residues" evidence="1">
    <location>
        <begin position="177"/>
        <end position="187"/>
    </location>
</feature>
<evidence type="ECO:0000256" key="2">
    <source>
        <dbReference type="SAM" id="Phobius"/>
    </source>
</evidence>
<gene>
    <name evidence="3" type="ORF">PBIL07802_LOCUS5623</name>
</gene>
<feature type="compositionally biased region" description="Low complexity" evidence="1">
    <location>
        <begin position="166"/>
        <end position="175"/>
    </location>
</feature>